<dbReference type="InterPro" id="IPR008967">
    <property type="entry name" value="p53-like_TF_DNA-bd_sf"/>
</dbReference>
<organism evidence="9 10">
    <name type="scientific">Lymnaea stagnalis</name>
    <name type="common">Great pond snail</name>
    <name type="synonym">Helix stagnalis</name>
    <dbReference type="NCBI Taxonomy" id="6523"/>
    <lineage>
        <taxon>Eukaryota</taxon>
        <taxon>Metazoa</taxon>
        <taxon>Spiralia</taxon>
        <taxon>Lophotrochozoa</taxon>
        <taxon>Mollusca</taxon>
        <taxon>Gastropoda</taxon>
        <taxon>Heterobranchia</taxon>
        <taxon>Euthyneura</taxon>
        <taxon>Panpulmonata</taxon>
        <taxon>Hygrophila</taxon>
        <taxon>Lymnaeoidea</taxon>
        <taxon>Lymnaeidae</taxon>
        <taxon>Lymnaea</taxon>
    </lineage>
</organism>
<dbReference type="GO" id="GO:0000981">
    <property type="term" value="F:DNA-binding transcription factor activity, RNA polymerase II-specific"/>
    <property type="evidence" value="ECO:0007669"/>
    <property type="project" value="TreeGrafter"/>
</dbReference>
<protein>
    <recommendedName>
        <fullName evidence="8">T-box domain-containing protein</fullName>
    </recommendedName>
</protein>
<dbReference type="PROSITE" id="PS50252">
    <property type="entry name" value="TBOX_3"/>
    <property type="match status" value="2"/>
</dbReference>
<evidence type="ECO:0000256" key="3">
    <source>
        <dbReference type="ARBA" id="ARBA00023125"/>
    </source>
</evidence>
<keyword evidence="2" id="KW-0805">Transcription regulation</keyword>
<dbReference type="PROSITE" id="PS01283">
    <property type="entry name" value="TBOX_1"/>
    <property type="match status" value="1"/>
</dbReference>
<accession>A0AAV2H1X1</accession>
<feature type="compositionally biased region" description="Low complexity" evidence="7">
    <location>
        <begin position="273"/>
        <end position="290"/>
    </location>
</feature>
<dbReference type="PANTHER" id="PTHR11267:SF181">
    <property type="entry name" value="OPTOMOTOR-BLIND PROTEIN"/>
    <property type="match status" value="1"/>
</dbReference>
<dbReference type="InterPro" id="IPR036960">
    <property type="entry name" value="T-box_sf"/>
</dbReference>
<dbReference type="GO" id="GO:0005634">
    <property type="term" value="C:nucleus"/>
    <property type="evidence" value="ECO:0007669"/>
    <property type="project" value="UniProtKB-SubCell"/>
</dbReference>
<reference evidence="9 10" key="1">
    <citation type="submission" date="2024-04" db="EMBL/GenBank/DDBJ databases">
        <authorList>
            <consortium name="Genoscope - CEA"/>
            <person name="William W."/>
        </authorList>
    </citation>
    <scope>NUCLEOTIDE SEQUENCE [LARGE SCALE GENOMIC DNA]</scope>
</reference>
<evidence type="ECO:0000256" key="2">
    <source>
        <dbReference type="ARBA" id="ARBA00023015"/>
    </source>
</evidence>
<feature type="region of interest" description="Disordered" evidence="7">
    <location>
        <begin position="689"/>
        <end position="724"/>
    </location>
</feature>
<feature type="domain" description="T-box" evidence="8">
    <location>
        <begin position="71"/>
        <end position="247"/>
    </location>
</feature>
<dbReference type="GO" id="GO:0000978">
    <property type="term" value="F:RNA polymerase II cis-regulatory region sequence-specific DNA binding"/>
    <property type="evidence" value="ECO:0007669"/>
    <property type="project" value="InterPro"/>
</dbReference>
<sequence>MDNIGSHPRQLFDDKSYFGWSDEILPHLTSPDVATEYLPEPPTFIQNRLPSGKKNICGCVKKKHKDVTVYLLEADLWKRFNRLGTEMIITKKGRRVFPIPSYALCDLDPEKLYNVTLEIISVDNAIHKFINGEWMSSKEGVHYYPTPTPGRSTYLHPFSPNTGAHWTREAVVFSGLKISNNLDALGTIVLQSMRKYQMNLVIAELGGHMEVRIPQPETQFVAVTQYQNDQVTQMKIEHNPFANGFRFASNKKDKSKRQSSHSQDTETESDSGPRVVNPSPQRSPSVQSPNKPKPDANFRNTPRMGGPQDKHPAINAQRDLNYPDYLKPETYDTYGTSHYPHGYTVPDRSHKKWLHHLITNTAPQTGPLYIPYNDRVDLTNSLNMASYMCQRMGGNPLAQVRHLGQMNTGKELSPLSLVKKRKLKEDATGCFPVNDARYPSYEGKDDVDVVRIRDDVCLAAREPDFEPVIKGLVDPGMKQEKISDNPNVDLPGHSAGASESEQPNDLTPRIKLDELTDLHKKNCATEQNTTPCVKPEVILKNSELWATTHEVVVSSEGRPMFPFINLSISNLDHKRSYYISLELTPASSWLYDYTDHEWTPSLETTNEHRVTPYQHPDNPRSGREWESGVVFDRLRLSTSRQGKNMVKVQLRRQYFPEVTIRTGVQTWRYPLKDAMFITVSIDRSQFLQPRTSELTSSKAVDSPRSDSENLNRSSQRKQTNPKKMCTDVSRAGLIQPAPSAPGTDWVTPCSEQGRQHVMARTLTEGMQLTAHDEGLLDMEVDASRQFPRKETWKQSTSGDDRGSDATNVRTDAFTATHGAALSQESPSSIPSAQQNNISLGGSVGEQHQEDTIHAVINPEHLRSPVKEHLFNSTDADMCR</sequence>
<feature type="domain" description="T-box" evidence="8">
    <location>
        <begin position="539"/>
        <end position="687"/>
    </location>
</feature>
<dbReference type="PRINTS" id="PR00937">
    <property type="entry name" value="TBOX"/>
</dbReference>
<dbReference type="SUPFAM" id="SSF49417">
    <property type="entry name" value="p53-like transcription factors"/>
    <property type="match status" value="2"/>
</dbReference>
<dbReference type="GO" id="GO:0000785">
    <property type="term" value="C:chromatin"/>
    <property type="evidence" value="ECO:0007669"/>
    <property type="project" value="TreeGrafter"/>
</dbReference>
<evidence type="ECO:0000259" key="8">
    <source>
        <dbReference type="PROSITE" id="PS50252"/>
    </source>
</evidence>
<keyword evidence="4" id="KW-0804">Transcription</keyword>
<dbReference type="Gene3D" id="2.60.40.820">
    <property type="entry name" value="Transcription factor, T-box"/>
    <property type="match status" value="2"/>
</dbReference>
<keyword evidence="5 6" id="KW-0539">Nucleus</keyword>
<proteinExistence type="predicted"/>
<feature type="compositionally biased region" description="Polar residues" evidence="7">
    <location>
        <begin position="689"/>
        <end position="699"/>
    </location>
</feature>
<dbReference type="AlphaFoldDB" id="A0AAV2H1X1"/>
<dbReference type="InterPro" id="IPR046360">
    <property type="entry name" value="T-box_DNA-bd"/>
</dbReference>
<name>A0AAV2H1X1_LYMST</name>
<evidence type="ECO:0000256" key="7">
    <source>
        <dbReference type="SAM" id="MobiDB-lite"/>
    </source>
</evidence>
<evidence type="ECO:0000256" key="6">
    <source>
        <dbReference type="PROSITE-ProRule" id="PRU00201"/>
    </source>
</evidence>
<evidence type="ECO:0000256" key="1">
    <source>
        <dbReference type="ARBA" id="ARBA00004123"/>
    </source>
</evidence>
<dbReference type="SMART" id="SM00425">
    <property type="entry name" value="TBOX"/>
    <property type="match status" value="2"/>
</dbReference>
<dbReference type="InterPro" id="IPR001699">
    <property type="entry name" value="TF_T-box"/>
</dbReference>
<keyword evidence="10" id="KW-1185">Reference proteome</keyword>
<evidence type="ECO:0000313" key="9">
    <source>
        <dbReference type="EMBL" id="CAL1527380.1"/>
    </source>
</evidence>
<dbReference type="Pfam" id="PF00907">
    <property type="entry name" value="T-box"/>
    <property type="match status" value="2"/>
</dbReference>
<feature type="region of interest" description="Disordered" evidence="7">
    <location>
        <begin position="787"/>
        <end position="806"/>
    </location>
</feature>
<dbReference type="GO" id="GO:0045893">
    <property type="term" value="P:positive regulation of DNA-templated transcription"/>
    <property type="evidence" value="ECO:0007669"/>
    <property type="project" value="InterPro"/>
</dbReference>
<dbReference type="CDD" id="cd00182">
    <property type="entry name" value="T-box"/>
    <property type="match status" value="1"/>
</dbReference>
<dbReference type="PANTHER" id="PTHR11267">
    <property type="entry name" value="T-BOX PROTEIN-RELATED"/>
    <property type="match status" value="1"/>
</dbReference>
<keyword evidence="3 6" id="KW-0238">DNA-binding</keyword>
<feature type="compositionally biased region" description="Basic and acidic residues" evidence="7">
    <location>
        <begin position="787"/>
        <end position="803"/>
    </location>
</feature>
<comment type="caution">
    <text evidence="9">The sequence shown here is derived from an EMBL/GenBank/DDBJ whole genome shotgun (WGS) entry which is preliminary data.</text>
</comment>
<dbReference type="EMBL" id="CAXITT010000016">
    <property type="protein sequence ID" value="CAL1527380.1"/>
    <property type="molecule type" value="Genomic_DNA"/>
</dbReference>
<dbReference type="Proteomes" id="UP001497497">
    <property type="component" value="Unassembled WGS sequence"/>
</dbReference>
<dbReference type="GO" id="GO:0001708">
    <property type="term" value="P:cell fate specification"/>
    <property type="evidence" value="ECO:0007669"/>
    <property type="project" value="TreeGrafter"/>
</dbReference>
<feature type="region of interest" description="Disordered" evidence="7">
    <location>
        <begin position="245"/>
        <end position="317"/>
    </location>
</feature>
<feature type="region of interest" description="Disordered" evidence="7">
    <location>
        <begin position="477"/>
        <end position="506"/>
    </location>
</feature>
<comment type="caution">
    <text evidence="6">Lacks conserved residue(s) required for the propagation of feature annotation.</text>
</comment>
<gene>
    <name evidence="9" type="ORF">GSLYS_00001557001</name>
</gene>
<evidence type="ECO:0000256" key="4">
    <source>
        <dbReference type="ARBA" id="ARBA00023163"/>
    </source>
</evidence>
<evidence type="ECO:0000256" key="5">
    <source>
        <dbReference type="ARBA" id="ARBA00023242"/>
    </source>
</evidence>
<dbReference type="InterPro" id="IPR018186">
    <property type="entry name" value="TF_T-box_CS"/>
</dbReference>
<evidence type="ECO:0000313" key="10">
    <source>
        <dbReference type="Proteomes" id="UP001497497"/>
    </source>
</evidence>
<comment type="subcellular location">
    <subcellularLocation>
        <location evidence="1 6">Nucleus</location>
    </subcellularLocation>
</comment>